<protein>
    <submittedName>
        <fullName evidence="2">HD superfamily hydrolase</fullName>
    </submittedName>
</protein>
<dbReference type="Pfam" id="PF01966">
    <property type="entry name" value="HD"/>
    <property type="match status" value="1"/>
</dbReference>
<dbReference type="Gene3D" id="1.10.472.50">
    <property type="entry name" value="HD-domain/PDEase-like"/>
    <property type="match status" value="1"/>
</dbReference>
<dbReference type="GO" id="GO:0016787">
    <property type="term" value="F:hydrolase activity"/>
    <property type="evidence" value="ECO:0007669"/>
    <property type="project" value="UniProtKB-KW"/>
</dbReference>
<comment type="caution">
    <text evidence="2">The sequence shown here is derived from an EMBL/GenBank/DDBJ whole genome shotgun (WGS) entry which is preliminary data.</text>
</comment>
<dbReference type="InterPro" id="IPR003607">
    <property type="entry name" value="HD/PDEase_dom"/>
</dbReference>
<evidence type="ECO:0000313" key="2">
    <source>
        <dbReference type="EMBL" id="KRL44964.1"/>
    </source>
</evidence>
<dbReference type="SMART" id="SM00471">
    <property type="entry name" value="HDc"/>
    <property type="match status" value="1"/>
</dbReference>
<dbReference type="SUPFAM" id="SSF109604">
    <property type="entry name" value="HD-domain/PDEase-like"/>
    <property type="match status" value="1"/>
</dbReference>
<sequence length="213" mass="23266">MKISTLTAYADAVAQHDSSGHAADHIKRVVATARQLLKQTPQADADITLAAATLHDTYDDKLVADVMAAKAQTASELVKAGASTQQQQAIFEIIDHMSYKANLAHHFELSLEGQLVQDADRLDAIGAIGIARTFMYGGAHGSMMYDPAIPPRTTLTATQYRQTPSPVLNHFEEKLFKLAGQMNTPAAKTLAQARTQVMHDFVDEFLAEYQGRR</sequence>
<keyword evidence="2" id="KW-0378">Hydrolase</keyword>
<dbReference type="PATRIC" id="fig|1423769.4.peg.1022"/>
<reference evidence="2 3" key="1">
    <citation type="journal article" date="2015" name="Genome Announc.">
        <title>Expanding the biotechnology potential of lactobacilli through comparative genomics of 213 strains and associated genera.</title>
        <authorList>
            <person name="Sun Z."/>
            <person name="Harris H.M."/>
            <person name="McCann A."/>
            <person name="Guo C."/>
            <person name="Argimon S."/>
            <person name="Zhang W."/>
            <person name="Yang X."/>
            <person name="Jeffery I.B."/>
            <person name="Cooney J.C."/>
            <person name="Kagawa T.F."/>
            <person name="Liu W."/>
            <person name="Song Y."/>
            <person name="Salvetti E."/>
            <person name="Wrobel A."/>
            <person name="Rasinkangas P."/>
            <person name="Parkhill J."/>
            <person name="Rea M.C."/>
            <person name="O'Sullivan O."/>
            <person name="Ritari J."/>
            <person name="Douillard F.P."/>
            <person name="Paul Ross R."/>
            <person name="Yang R."/>
            <person name="Briner A.E."/>
            <person name="Felis G.E."/>
            <person name="de Vos W.M."/>
            <person name="Barrangou R."/>
            <person name="Klaenhammer T.R."/>
            <person name="Caufield P.W."/>
            <person name="Cui Y."/>
            <person name="Zhang H."/>
            <person name="O'Toole P.W."/>
        </authorList>
    </citation>
    <scope>NUCLEOTIDE SEQUENCE [LARGE SCALE GENOMIC DNA]</scope>
    <source>
        <strain evidence="2 3">DSM 13343</strain>
    </source>
</reference>
<dbReference type="Gene3D" id="1.20.58.1910">
    <property type="match status" value="1"/>
</dbReference>
<dbReference type="OrthoDB" id="9797344at2"/>
<dbReference type="RefSeq" id="WP_054715647.1">
    <property type="nucleotide sequence ID" value="NZ_AZEU01000135.1"/>
</dbReference>
<dbReference type="Proteomes" id="UP000051790">
    <property type="component" value="Unassembled WGS sequence"/>
</dbReference>
<keyword evidence="3" id="KW-1185">Reference proteome</keyword>
<dbReference type="PANTHER" id="PTHR33594:SF1">
    <property type="entry name" value="HD_PDEASE DOMAIN-CONTAINING PROTEIN"/>
    <property type="match status" value="1"/>
</dbReference>
<dbReference type="CDD" id="cd00077">
    <property type="entry name" value="HDc"/>
    <property type="match status" value="1"/>
</dbReference>
<proteinExistence type="predicted"/>
<dbReference type="AlphaFoldDB" id="A0A0R1QQJ8"/>
<evidence type="ECO:0000313" key="3">
    <source>
        <dbReference type="Proteomes" id="UP000051790"/>
    </source>
</evidence>
<name>A0A0R1QQJ8_9LACO</name>
<evidence type="ECO:0000259" key="1">
    <source>
        <dbReference type="SMART" id="SM00471"/>
    </source>
</evidence>
<dbReference type="InterPro" id="IPR006674">
    <property type="entry name" value="HD_domain"/>
</dbReference>
<feature type="domain" description="HD/PDEase" evidence="1">
    <location>
        <begin position="18"/>
        <end position="134"/>
    </location>
</feature>
<gene>
    <name evidence="2" type="ORF">FD01_GL000949</name>
</gene>
<accession>A0A0R1QQJ8</accession>
<dbReference type="EMBL" id="AZEU01000135">
    <property type="protein sequence ID" value="KRL44964.1"/>
    <property type="molecule type" value="Genomic_DNA"/>
</dbReference>
<organism evidence="2 3">
    <name type="scientific">Lacticaseibacillus manihotivorans DSM 13343 = JCM 12514</name>
    <dbReference type="NCBI Taxonomy" id="1423769"/>
    <lineage>
        <taxon>Bacteria</taxon>
        <taxon>Bacillati</taxon>
        <taxon>Bacillota</taxon>
        <taxon>Bacilli</taxon>
        <taxon>Lactobacillales</taxon>
        <taxon>Lactobacillaceae</taxon>
        <taxon>Lacticaseibacillus</taxon>
    </lineage>
</organism>
<dbReference type="PANTHER" id="PTHR33594">
    <property type="entry name" value="SUPERFAMILY HYDROLASE, PUTATIVE (AFU_ORTHOLOGUE AFUA_1G03035)-RELATED"/>
    <property type="match status" value="1"/>
</dbReference>